<dbReference type="OrthoDB" id="6106708at2759"/>
<gene>
    <name evidence="3" type="ORF">MGAL_10B074151</name>
</gene>
<protein>
    <recommendedName>
        <fullName evidence="2">MIB/HERC2 domain-containing protein</fullName>
    </recommendedName>
</protein>
<dbReference type="EMBL" id="UYJE01002994">
    <property type="protein sequence ID" value="VDI15575.1"/>
    <property type="molecule type" value="Genomic_DNA"/>
</dbReference>
<evidence type="ECO:0000259" key="2">
    <source>
        <dbReference type="PROSITE" id="PS51416"/>
    </source>
</evidence>
<dbReference type="Pfam" id="PF06701">
    <property type="entry name" value="MIB_HERC2"/>
    <property type="match status" value="1"/>
</dbReference>
<keyword evidence="4" id="KW-1185">Reference proteome</keyword>
<accession>A0A8B6D8A7</accession>
<dbReference type="InterPro" id="IPR010606">
    <property type="entry name" value="Mib_Herc2"/>
</dbReference>
<comment type="caution">
    <text evidence="3">The sequence shown here is derived from an EMBL/GenBank/DDBJ whole genome shotgun (WGS) entry which is preliminary data.</text>
</comment>
<dbReference type="Proteomes" id="UP000596742">
    <property type="component" value="Unassembled WGS sequence"/>
</dbReference>
<name>A0A8B6D8A7_MYTGA</name>
<dbReference type="GO" id="GO:0046872">
    <property type="term" value="F:metal ion binding"/>
    <property type="evidence" value="ECO:0007669"/>
    <property type="project" value="InterPro"/>
</dbReference>
<feature type="compositionally biased region" description="Polar residues" evidence="1">
    <location>
        <begin position="51"/>
        <end position="60"/>
    </location>
</feature>
<dbReference type="GO" id="GO:0004842">
    <property type="term" value="F:ubiquitin-protein transferase activity"/>
    <property type="evidence" value="ECO:0007669"/>
    <property type="project" value="InterPro"/>
</dbReference>
<evidence type="ECO:0000313" key="3">
    <source>
        <dbReference type="EMBL" id="VDI15575.1"/>
    </source>
</evidence>
<dbReference type="Gene3D" id="2.30.30.40">
    <property type="entry name" value="SH3 Domains"/>
    <property type="match status" value="2"/>
</dbReference>
<dbReference type="PROSITE" id="PS51416">
    <property type="entry name" value="MIB_HERC2"/>
    <property type="match status" value="1"/>
</dbReference>
<evidence type="ECO:0000313" key="4">
    <source>
        <dbReference type="Proteomes" id="UP000596742"/>
    </source>
</evidence>
<dbReference type="GO" id="GO:0016567">
    <property type="term" value="P:protein ubiquitination"/>
    <property type="evidence" value="ECO:0007669"/>
    <property type="project" value="InterPro"/>
</dbReference>
<organism evidence="3 4">
    <name type="scientific">Mytilus galloprovincialis</name>
    <name type="common">Mediterranean mussel</name>
    <dbReference type="NCBI Taxonomy" id="29158"/>
    <lineage>
        <taxon>Eukaryota</taxon>
        <taxon>Metazoa</taxon>
        <taxon>Spiralia</taxon>
        <taxon>Lophotrochozoa</taxon>
        <taxon>Mollusca</taxon>
        <taxon>Bivalvia</taxon>
        <taxon>Autobranchia</taxon>
        <taxon>Pteriomorphia</taxon>
        <taxon>Mytilida</taxon>
        <taxon>Mytiloidea</taxon>
        <taxon>Mytilidae</taxon>
        <taxon>Mytilinae</taxon>
        <taxon>Mytilus</taxon>
    </lineage>
</organism>
<reference evidence="3" key="1">
    <citation type="submission" date="2018-11" db="EMBL/GenBank/DDBJ databases">
        <authorList>
            <person name="Alioto T."/>
            <person name="Alioto T."/>
        </authorList>
    </citation>
    <scope>NUCLEOTIDE SEQUENCE</scope>
</reference>
<evidence type="ECO:0000256" key="1">
    <source>
        <dbReference type="SAM" id="MobiDB-lite"/>
    </source>
</evidence>
<feature type="region of interest" description="Disordered" evidence="1">
    <location>
        <begin position="37"/>
        <end position="60"/>
    </location>
</feature>
<sequence>MAVSKTKGKVIPLNELHRLVKMTQELILAAQVASDLRRTNPNPTADDVRSSILQRTSNTGDAHDDCVDLVLEFVNPLSADKNKGLYNELECRLLQLGDRVRRGPHWMHEEQDSGRVGTVVGQDQDKEVWVEWDSGHLNIYIYNEDIKFYSIKKVQEPRVLVDELVAVGCKVTRGNDWKYDNDDGGPGSIGTVLGVKDNGSVIRMNVTSIMRFLGRKPMNETEDRYVDGTQLAMCPDISYWALAYAITRKGAKKILKQKPLQKLVPTAELIPIMYNRHPM</sequence>
<dbReference type="SUPFAM" id="SSF159034">
    <property type="entry name" value="Mib/herc2 domain-like"/>
    <property type="match status" value="2"/>
</dbReference>
<proteinExistence type="predicted"/>
<dbReference type="InterPro" id="IPR037252">
    <property type="entry name" value="Mib_Herc2_sf"/>
</dbReference>
<dbReference type="AlphaFoldDB" id="A0A8B6D8A7"/>
<feature type="domain" description="MIB/HERC2" evidence="2">
    <location>
        <begin position="156"/>
        <end position="243"/>
    </location>
</feature>